<evidence type="ECO:0000313" key="11">
    <source>
        <dbReference type="EMBL" id="PNY27751.1"/>
    </source>
</evidence>
<organism evidence="11 12">
    <name type="scientific">Tolypocladium capitatum</name>
    <dbReference type="NCBI Taxonomy" id="45235"/>
    <lineage>
        <taxon>Eukaryota</taxon>
        <taxon>Fungi</taxon>
        <taxon>Dikarya</taxon>
        <taxon>Ascomycota</taxon>
        <taxon>Pezizomycotina</taxon>
        <taxon>Sordariomycetes</taxon>
        <taxon>Hypocreomycetidae</taxon>
        <taxon>Hypocreales</taxon>
        <taxon>Ophiocordycipitaceae</taxon>
        <taxon>Tolypocladium</taxon>
    </lineage>
</organism>
<dbReference type="AlphaFoldDB" id="A0A2K3QJP1"/>
<keyword evidence="12" id="KW-1185">Reference proteome</keyword>
<feature type="transmembrane region" description="Helical" evidence="9">
    <location>
        <begin position="212"/>
        <end position="231"/>
    </location>
</feature>
<evidence type="ECO:0000256" key="9">
    <source>
        <dbReference type="SAM" id="Phobius"/>
    </source>
</evidence>
<evidence type="ECO:0000256" key="6">
    <source>
        <dbReference type="ARBA" id="ARBA00022824"/>
    </source>
</evidence>
<dbReference type="OrthoDB" id="67566at2759"/>
<keyword evidence="4 9" id="KW-0812">Transmembrane</keyword>
<evidence type="ECO:0000256" key="8">
    <source>
        <dbReference type="ARBA" id="ARBA00023136"/>
    </source>
</evidence>
<evidence type="ECO:0000256" key="3">
    <source>
        <dbReference type="ARBA" id="ARBA00009561"/>
    </source>
</evidence>
<evidence type="ECO:0000256" key="10">
    <source>
        <dbReference type="SAM" id="SignalP"/>
    </source>
</evidence>
<reference evidence="11 12" key="1">
    <citation type="submission" date="2017-08" db="EMBL/GenBank/DDBJ databases">
        <title>Harnessing the power of phylogenomics to disentangle the directionality and signatures of interkingdom host jumping in the parasitic fungal genus Tolypocladium.</title>
        <authorList>
            <person name="Quandt C.A."/>
            <person name="Patterson W."/>
            <person name="Spatafora J.W."/>
        </authorList>
    </citation>
    <scope>NUCLEOTIDE SEQUENCE [LARGE SCALE GENOMIC DNA]</scope>
    <source>
        <strain evidence="11 12">CBS 113982</strain>
    </source>
</reference>
<keyword evidence="6" id="KW-0256">Endoplasmic reticulum</keyword>
<comment type="caution">
    <text evidence="11">The sequence shown here is derived from an EMBL/GenBank/DDBJ whole genome shotgun (WGS) entry which is preliminary data.</text>
</comment>
<dbReference type="Gene3D" id="3.40.30.10">
    <property type="entry name" value="Glutaredoxin"/>
    <property type="match status" value="1"/>
</dbReference>
<dbReference type="EMBL" id="NRSZ01000352">
    <property type="protein sequence ID" value="PNY27751.1"/>
    <property type="molecule type" value="Genomic_DNA"/>
</dbReference>
<feature type="signal peptide" evidence="10">
    <location>
        <begin position="1"/>
        <end position="19"/>
    </location>
</feature>
<dbReference type="InterPro" id="IPR021149">
    <property type="entry name" value="OligosaccharylTrfase_OST3/OST6"/>
</dbReference>
<keyword evidence="5 10" id="KW-0732">Signal</keyword>
<comment type="similarity">
    <text evidence="3">Belongs to the OST3/OST6 family.</text>
</comment>
<keyword evidence="7 9" id="KW-1133">Transmembrane helix</keyword>
<dbReference type="FunFam" id="3.40.30.10:FF:000302">
    <property type="entry name" value="Oligosaccharyl transferase subunit (Gamma), putative"/>
    <property type="match status" value="1"/>
</dbReference>
<keyword evidence="8 9" id="KW-0472">Membrane</keyword>
<name>A0A2K3QJP1_9HYPO</name>
<dbReference type="GO" id="GO:0008250">
    <property type="term" value="C:oligosaccharyltransferase complex"/>
    <property type="evidence" value="ECO:0007669"/>
    <property type="project" value="TreeGrafter"/>
</dbReference>
<feature type="transmembrane region" description="Helical" evidence="9">
    <location>
        <begin position="294"/>
        <end position="317"/>
    </location>
</feature>
<evidence type="ECO:0000256" key="7">
    <source>
        <dbReference type="ARBA" id="ARBA00022989"/>
    </source>
</evidence>
<dbReference type="InterPro" id="IPR036249">
    <property type="entry name" value="Thioredoxin-like_sf"/>
</dbReference>
<feature type="transmembrane region" description="Helical" evidence="9">
    <location>
        <begin position="265"/>
        <end position="282"/>
    </location>
</feature>
<dbReference type="PANTHER" id="PTHR12692:SF0">
    <property type="entry name" value="GH11935P"/>
    <property type="match status" value="1"/>
</dbReference>
<evidence type="ECO:0000313" key="12">
    <source>
        <dbReference type="Proteomes" id="UP000236621"/>
    </source>
</evidence>
<evidence type="ECO:0000256" key="4">
    <source>
        <dbReference type="ARBA" id="ARBA00022692"/>
    </source>
</evidence>
<accession>A0A2K3QJP1</accession>
<evidence type="ECO:0000256" key="1">
    <source>
        <dbReference type="ARBA" id="ARBA00002791"/>
    </source>
</evidence>
<evidence type="ECO:0000256" key="2">
    <source>
        <dbReference type="ARBA" id="ARBA00004477"/>
    </source>
</evidence>
<dbReference type="STRING" id="45235.A0A2K3QJP1"/>
<feature type="transmembrane region" description="Helical" evidence="9">
    <location>
        <begin position="183"/>
        <end position="205"/>
    </location>
</feature>
<sequence>MRLFAALASACALVAGVLAAQTPAADRFNLFRRMGQSSPTIQLNSESYKQLTATPRDYSAAVLLTAVAPRFGCHLCRSFQPEWDLVGRSWTKGDKKAESRLIFGTLDFGDSRDIFLSLGLQTAPVLFLFPPTQGPHAVSSVEPLRFDFSNGPPTAEQVQSWLARHLPDRPHPEIKRPINYTRWAAGITFLLGISTLAVTAGPYVLPILQNRNLWASLTMVAILLFTSGHMFNHIRKVPYVAGDGHGKVSLFPPSFQTQFGLETQIVAAIYGLLAFGTIALATRIPCMTNPRAQLVTGVVWCVVMMAMNSFLLSVFRIKNGGYPFSLPPFM</sequence>
<evidence type="ECO:0000256" key="5">
    <source>
        <dbReference type="ARBA" id="ARBA00022729"/>
    </source>
</evidence>
<gene>
    <name evidence="11" type="ORF">TCAP_02322</name>
</gene>
<dbReference type="Proteomes" id="UP000236621">
    <property type="component" value="Unassembled WGS sequence"/>
</dbReference>
<feature type="chain" id="PRO_5014370882" evidence="10">
    <location>
        <begin position="20"/>
        <end position="330"/>
    </location>
</feature>
<comment type="subcellular location">
    <subcellularLocation>
        <location evidence="2">Endoplasmic reticulum membrane</location>
        <topology evidence="2">Multi-pass membrane protein</topology>
    </subcellularLocation>
</comment>
<protein>
    <submittedName>
        <fullName evidence="11">Magnesium transporter protein 1</fullName>
    </submittedName>
</protein>
<proteinExistence type="inferred from homology"/>
<dbReference type="Pfam" id="PF04756">
    <property type="entry name" value="OST3_OST6"/>
    <property type="match status" value="1"/>
</dbReference>
<comment type="function">
    <text evidence="1">Subunit of the oligosaccharyl transferase (OST) complex that catalyzes the initial transfer of a defined glycan (Glc(3)Man(9)GlcNAc(2) in eukaryotes) from the lipid carrier dolichol-pyrophosphate to an asparagine residue within an Asn-X-Ser/Thr consensus motif in nascent polypeptide chains, the first step in protein N-glycosylation. N-glycosylation occurs cotranslationally and the complex associates with the Sec61 complex at the channel-forming translocon complex that mediates protein translocation across the endoplasmic reticulum (ER). All subunits are required for a maximal enzyme activity.</text>
</comment>
<dbReference type="SUPFAM" id="SSF52833">
    <property type="entry name" value="Thioredoxin-like"/>
    <property type="match status" value="1"/>
</dbReference>
<dbReference type="GO" id="GO:0018279">
    <property type="term" value="P:protein N-linked glycosylation via asparagine"/>
    <property type="evidence" value="ECO:0007669"/>
    <property type="project" value="TreeGrafter"/>
</dbReference>
<dbReference type="PANTHER" id="PTHR12692">
    <property type="entry name" value="DOLICHYL-DIPHOSPHOOLIGOSACCHARIDE--PROTEIN GLYCOSYLTRANSFERASE-RELATED"/>
    <property type="match status" value="1"/>
</dbReference>